<proteinExistence type="predicted"/>
<name>A0ACB8CD96_DERSI</name>
<reference evidence="1" key="1">
    <citation type="submission" date="2020-05" db="EMBL/GenBank/DDBJ databases">
        <title>Large-scale comparative analyses of tick genomes elucidate their genetic diversity and vector capacities.</title>
        <authorList>
            <person name="Jia N."/>
            <person name="Wang J."/>
            <person name="Shi W."/>
            <person name="Du L."/>
            <person name="Sun Y."/>
            <person name="Zhan W."/>
            <person name="Jiang J."/>
            <person name="Wang Q."/>
            <person name="Zhang B."/>
            <person name="Ji P."/>
            <person name="Sakyi L.B."/>
            <person name="Cui X."/>
            <person name="Yuan T."/>
            <person name="Jiang B."/>
            <person name="Yang W."/>
            <person name="Lam T.T.-Y."/>
            <person name="Chang Q."/>
            <person name="Ding S."/>
            <person name="Wang X."/>
            <person name="Zhu J."/>
            <person name="Ruan X."/>
            <person name="Zhao L."/>
            <person name="Wei J."/>
            <person name="Que T."/>
            <person name="Du C."/>
            <person name="Cheng J."/>
            <person name="Dai P."/>
            <person name="Han X."/>
            <person name="Huang E."/>
            <person name="Gao Y."/>
            <person name="Liu J."/>
            <person name="Shao H."/>
            <person name="Ye R."/>
            <person name="Li L."/>
            <person name="Wei W."/>
            <person name="Wang X."/>
            <person name="Wang C."/>
            <person name="Yang T."/>
            <person name="Huo Q."/>
            <person name="Li W."/>
            <person name="Guo W."/>
            <person name="Chen H."/>
            <person name="Zhou L."/>
            <person name="Ni X."/>
            <person name="Tian J."/>
            <person name="Zhou Y."/>
            <person name="Sheng Y."/>
            <person name="Liu T."/>
            <person name="Pan Y."/>
            <person name="Xia L."/>
            <person name="Li J."/>
            <person name="Zhao F."/>
            <person name="Cao W."/>
        </authorList>
    </citation>
    <scope>NUCLEOTIDE SEQUENCE</scope>
    <source>
        <strain evidence="1">Dsil-2018</strain>
    </source>
</reference>
<evidence type="ECO:0000313" key="2">
    <source>
        <dbReference type="Proteomes" id="UP000821865"/>
    </source>
</evidence>
<accession>A0ACB8CD96</accession>
<protein>
    <submittedName>
        <fullName evidence="1">Uncharacterized protein</fullName>
    </submittedName>
</protein>
<keyword evidence="2" id="KW-1185">Reference proteome</keyword>
<sequence length="472" mass="51056">MSAESWGDQYYPAAELDLTAPAPPPLAAETPAGQLLNMALLEERGYDPTTLSWSSIPANQPEDGPPNISAEQAVIFQVVESRRRRRQNARGAATSKTPLNNSSKGDARAPSSSSKLHRRLLHQMNPDDYVIVLKPRTTVALKTTFQQGELGPSISQLIGRQHMNAITISPNWEQNIIICGTQNPEVVQKLLNTSKGPLPLHLKLTGDGPPRMQSNVHSLRGPAPQRLPRMHREIHQASAARAQDIGAPPATSRRQPAGRAPITPPKAANPGATRESHATGRQQVNQKAPSRGVTSPPDKTAAATPLPGEAEFPALSAPSGGAACNQPKLKMETSQRAKLAQNPIRKKTDRELPTPIESRVAALETQVTAIETQLADLPKIIHDAIARQMDSVITQVTQAVTRFIQKWIKDNPRVLKRVGPIRDDNRPSKFNRVIPDEFDFSEDSYTSAPGTSGLGSVNNVTPPSVSDDGPQP</sequence>
<dbReference type="Proteomes" id="UP000821865">
    <property type="component" value="Chromosome 7"/>
</dbReference>
<comment type="caution">
    <text evidence="1">The sequence shown here is derived from an EMBL/GenBank/DDBJ whole genome shotgun (WGS) entry which is preliminary data.</text>
</comment>
<gene>
    <name evidence="1" type="ORF">HPB49_005055</name>
</gene>
<evidence type="ECO:0000313" key="1">
    <source>
        <dbReference type="EMBL" id="KAH7940735.1"/>
    </source>
</evidence>
<dbReference type="EMBL" id="CM023476">
    <property type="protein sequence ID" value="KAH7940735.1"/>
    <property type="molecule type" value="Genomic_DNA"/>
</dbReference>
<organism evidence="1 2">
    <name type="scientific">Dermacentor silvarum</name>
    <name type="common">Tick</name>
    <dbReference type="NCBI Taxonomy" id="543639"/>
    <lineage>
        <taxon>Eukaryota</taxon>
        <taxon>Metazoa</taxon>
        <taxon>Ecdysozoa</taxon>
        <taxon>Arthropoda</taxon>
        <taxon>Chelicerata</taxon>
        <taxon>Arachnida</taxon>
        <taxon>Acari</taxon>
        <taxon>Parasitiformes</taxon>
        <taxon>Ixodida</taxon>
        <taxon>Ixodoidea</taxon>
        <taxon>Ixodidae</taxon>
        <taxon>Rhipicephalinae</taxon>
        <taxon>Dermacentor</taxon>
    </lineage>
</organism>